<protein>
    <submittedName>
        <fullName evidence="4">T9SS type A sorting domain-containing protein</fullName>
    </submittedName>
</protein>
<sequence>MMKKLLRQISTGALVLAVSYSFGQINVAFDNTPTTINDDGTLDNPIIITLSNIPNGTYNVGTATGVTINSRVYDAGTTISGGGHVASYSAATDFNLDETDPDIDTATLKTVTTLNTPSSGFFTRVYTIKKYPALTGSITSADIGIRFVGATGAGLTFVQTKETGGNANNATFRLNTNLSVQSLSARDFNISKSIYPNPVISELTISKDIKSRTYKVTNLLGNVVKEVAANGRLNVSELSSGIYVLVTDAGVAKFVKK</sequence>
<proteinExistence type="predicted"/>
<comment type="caution">
    <text evidence="4">The sequence shown here is derived from an EMBL/GenBank/DDBJ whole genome shotgun (WGS) entry which is preliminary data.</text>
</comment>
<keyword evidence="1 2" id="KW-0732">Signal</keyword>
<feature type="domain" description="Secretion system C-terminal sorting" evidence="3">
    <location>
        <begin position="194"/>
        <end position="257"/>
    </location>
</feature>
<gene>
    <name evidence="4" type="ORF">FUA24_22755</name>
</gene>
<organism evidence="4 5">
    <name type="scientific">Seonamhaeicola marinus</name>
    <dbReference type="NCBI Taxonomy" id="1912246"/>
    <lineage>
        <taxon>Bacteria</taxon>
        <taxon>Pseudomonadati</taxon>
        <taxon>Bacteroidota</taxon>
        <taxon>Flavobacteriia</taxon>
        <taxon>Flavobacteriales</taxon>
        <taxon>Flavobacteriaceae</taxon>
    </lineage>
</organism>
<evidence type="ECO:0000256" key="2">
    <source>
        <dbReference type="SAM" id="SignalP"/>
    </source>
</evidence>
<dbReference type="InterPro" id="IPR026444">
    <property type="entry name" value="Secre_tail"/>
</dbReference>
<dbReference type="OrthoDB" id="1153025at2"/>
<name>A0A5D0HJ70_9FLAO</name>
<dbReference type="EMBL" id="VSDQ01000729">
    <property type="protein sequence ID" value="TYA70107.1"/>
    <property type="molecule type" value="Genomic_DNA"/>
</dbReference>
<evidence type="ECO:0000259" key="3">
    <source>
        <dbReference type="Pfam" id="PF18962"/>
    </source>
</evidence>
<evidence type="ECO:0000313" key="4">
    <source>
        <dbReference type="EMBL" id="TYA70107.1"/>
    </source>
</evidence>
<reference evidence="4 5" key="1">
    <citation type="submission" date="2019-08" db="EMBL/GenBank/DDBJ databases">
        <title>Seonamhaeicola sediminis sp. nov., isolated from marine sediment.</title>
        <authorList>
            <person name="Cao W.R."/>
        </authorList>
    </citation>
    <scope>NUCLEOTIDE SEQUENCE [LARGE SCALE GENOMIC DNA]</scope>
    <source>
        <strain evidence="4 5">B011</strain>
    </source>
</reference>
<dbReference type="AlphaFoldDB" id="A0A5D0HJ70"/>
<keyword evidence="5" id="KW-1185">Reference proteome</keyword>
<accession>A0A5D0HJ70</accession>
<dbReference type="NCBIfam" id="TIGR04183">
    <property type="entry name" value="Por_Secre_tail"/>
    <property type="match status" value="1"/>
</dbReference>
<evidence type="ECO:0000256" key="1">
    <source>
        <dbReference type="ARBA" id="ARBA00022729"/>
    </source>
</evidence>
<feature type="chain" id="PRO_5022791269" evidence="2">
    <location>
        <begin position="24"/>
        <end position="257"/>
    </location>
</feature>
<feature type="signal peptide" evidence="2">
    <location>
        <begin position="1"/>
        <end position="23"/>
    </location>
</feature>
<dbReference type="Pfam" id="PF18962">
    <property type="entry name" value="Por_Secre_tail"/>
    <property type="match status" value="1"/>
</dbReference>
<dbReference type="Proteomes" id="UP000323930">
    <property type="component" value="Unassembled WGS sequence"/>
</dbReference>
<evidence type="ECO:0000313" key="5">
    <source>
        <dbReference type="Proteomes" id="UP000323930"/>
    </source>
</evidence>